<reference evidence="5" key="1">
    <citation type="submission" date="2017-02" db="UniProtKB">
        <authorList>
            <consortium name="WormBaseParasite"/>
        </authorList>
    </citation>
    <scope>IDENTIFICATION</scope>
</reference>
<feature type="region of interest" description="Disordered" evidence="1">
    <location>
        <begin position="737"/>
        <end position="829"/>
    </location>
</feature>
<reference evidence="2 4" key="2">
    <citation type="submission" date="2018-11" db="EMBL/GenBank/DDBJ databases">
        <authorList>
            <consortium name="Pathogen Informatics"/>
        </authorList>
    </citation>
    <scope>NUCLEOTIDE SEQUENCE [LARGE SCALE GENOMIC DNA]</scope>
</reference>
<dbReference type="WBParaSite" id="DME_0000184101-mRNA-1">
    <property type="protein sequence ID" value="DME_0000184101-mRNA-1"/>
    <property type="gene ID" value="DME_0000184101"/>
</dbReference>
<proteinExistence type="predicted"/>
<evidence type="ECO:0000256" key="1">
    <source>
        <dbReference type="SAM" id="MobiDB-lite"/>
    </source>
</evidence>
<evidence type="ECO:0000313" key="5">
    <source>
        <dbReference type="WBParaSite" id="DME_0000184101-mRNA-1"/>
    </source>
</evidence>
<evidence type="ECO:0000313" key="3">
    <source>
        <dbReference type="Proteomes" id="UP000038040"/>
    </source>
</evidence>
<feature type="compositionally biased region" description="Basic residues" evidence="1">
    <location>
        <begin position="787"/>
        <end position="798"/>
    </location>
</feature>
<feature type="compositionally biased region" description="Polar residues" evidence="1">
    <location>
        <begin position="578"/>
        <end position="608"/>
    </location>
</feature>
<name>A0A0N4U4V5_DRAME</name>
<accession>A0A0N4U4V5</accession>
<sequence>MAMTKTLSSTNSLEIYCQCLCMAIFDLLYEDIRYYYRHIEEDKLDNYCFFLTLQILRNVFEEIKQRISERKSSKLINAVGEINCAFHKSNKLGDGTYYRRKLAISLSFASLNSLKNLTKSKENEIKKSKSVHEFTIGEKIETKKQRRYSSEITYGIMDEEQIETDLSLNISNSDRDDEEIIKKFADKIWQNIIKLALIQFANGSYERKDNQEIDTSDSFDDSEYDHEYYMLLSENYTPIQTIGQEALEDIFKKSANESKNHSKHSSPISGIDERYSPETSVQGQILLEQSQLQIQIPHQILQQEIRASDDFNPKELECMKYIRQSANQYPHEKMKYENIYDAIKRWIETEQGKIIERHRDKAHSNSTFEANEQYSPKTYVHEEISLEQPMFQNLQEEMKAYDSLSDIEEENDYKKSVEHSSVEEIECKISREPDLCKEMSKYGFDYSLNSNSTEYISEISIPYPELSPSNKKKVSNTIGEYKWAEGESLREIQQLKLPETLPNLQSSRKVESTSYEELMQRIFTTTKDKESLRDLIRDHQCNERVTYSKDKKTKIDQIQDRQQLNAASTKEGGLPQTYPIQKQPSPTSALMEQSPTKLKSFQSVQQIPQKENKKTQKQQKNKNLDDKNKIEKTAQKIARELRNFKEINRYKENSTYTSAKRCLIVQDTIKQEDIPAKQSWFPKPRQKKHDHLIQEEIEYITKSLEQSQFKTKQVNKAEKIDDIKRLKMFETVIDHHEDEKNCNSKTESDEQNSRDSRVQQRSTIPEKRINAIHSQEDNQHIKCASKNAKHEKKYHAKRSSGPEHGIITDEGEEVEQSEATSGADDICSP</sequence>
<dbReference type="Proteomes" id="UP000274756">
    <property type="component" value="Unassembled WGS sequence"/>
</dbReference>
<gene>
    <name evidence="2" type="ORF">DME_LOCUS6201</name>
</gene>
<dbReference type="Proteomes" id="UP000038040">
    <property type="component" value="Unplaced"/>
</dbReference>
<feature type="region of interest" description="Disordered" evidence="1">
    <location>
        <begin position="255"/>
        <end position="274"/>
    </location>
</feature>
<protein>
    <submittedName>
        <fullName evidence="2 5">Uncharacterized protein</fullName>
    </submittedName>
</protein>
<dbReference type="EMBL" id="UYYG01001155">
    <property type="protein sequence ID" value="VDN56228.1"/>
    <property type="molecule type" value="Genomic_DNA"/>
</dbReference>
<feature type="compositionally biased region" description="Basic and acidic residues" evidence="1">
    <location>
        <begin position="737"/>
        <end position="780"/>
    </location>
</feature>
<evidence type="ECO:0000313" key="2">
    <source>
        <dbReference type="EMBL" id="VDN56228.1"/>
    </source>
</evidence>
<dbReference type="AlphaFoldDB" id="A0A0N4U4V5"/>
<keyword evidence="4" id="KW-1185">Reference proteome</keyword>
<organism evidence="3 5">
    <name type="scientific">Dracunculus medinensis</name>
    <name type="common">Guinea worm</name>
    <dbReference type="NCBI Taxonomy" id="318479"/>
    <lineage>
        <taxon>Eukaryota</taxon>
        <taxon>Metazoa</taxon>
        <taxon>Ecdysozoa</taxon>
        <taxon>Nematoda</taxon>
        <taxon>Chromadorea</taxon>
        <taxon>Rhabditida</taxon>
        <taxon>Spirurina</taxon>
        <taxon>Dracunculoidea</taxon>
        <taxon>Dracunculidae</taxon>
        <taxon>Dracunculus</taxon>
    </lineage>
</organism>
<feature type="region of interest" description="Disordered" evidence="1">
    <location>
        <begin position="566"/>
        <end position="630"/>
    </location>
</feature>
<evidence type="ECO:0000313" key="4">
    <source>
        <dbReference type="Proteomes" id="UP000274756"/>
    </source>
</evidence>